<feature type="chain" id="PRO_5047257128" description="Lipoprotein" evidence="1">
    <location>
        <begin position="23"/>
        <end position="281"/>
    </location>
</feature>
<dbReference type="EMBL" id="JAUQSY010000004">
    <property type="protein sequence ID" value="MDO7874501.1"/>
    <property type="molecule type" value="Genomic_DNA"/>
</dbReference>
<dbReference type="RefSeq" id="WP_305005817.1">
    <property type="nucleotide sequence ID" value="NZ_JAUQSY010000004.1"/>
</dbReference>
<evidence type="ECO:0000313" key="2">
    <source>
        <dbReference type="EMBL" id="MDO7874501.1"/>
    </source>
</evidence>
<sequence>MRTLATRSLLLTALAGSLFLTACNKHDDASPTDDIATAEDQSEANIENAISTEAVQAAAPTDPEARNSPYLTTDEQFRIKFGSCATRTYDFENRLLTIDFGPTNCLCADGRYRRGKILVQFMTATPSRRAGATVTRQDYYVNDNQHTATRIFIDLGNGSFSVDVPSASIIRANNGGTHSWTAHWEFQRTAGYGTPQVSDDVFSVTGYSNGTNRRNVGYSSTIQTPLIKRGDCPKYYVAGILSMSNTNGKTMTLNYDPSGNQACDKTATVTVNGRTRTITLR</sequence>
<evidence type="ECO:0000256" key="1">
    <source>
        <dbReference type="SAM" id="SignalP"/>
    </source>
</evidence>
<dbReference type="PROSITE" id="PS51257">
    <property type="entry name" value="PROKAR_LIPOPROTEIN"/>
    <property type="match status" value="1"/>
</dbReference>
<dbReference type="Proteomes" id="UP001176429">
    <property type="component" value="Unassembled WGS sequence"/>
</dbReference>
<protein>
    <recommendedName>
        <fullName evidence="4">Lipoprotein</fullName>
    </recommendedName>
</protein>
<gene>
    <name evidence="2" type="ORF">Q5H93_07140</name>
</gene>
<comment type="caution">
    <text evidence="2">The sequence shown here is derived from an EMBL/GenBank/DDBJ whole genome shotgun (WGS) entry which is preliminary data.</text>
</comment>
<feature type="signal peptide" evidence="1">
    <location>
        <begin position="1"/>
        <end position="22"/>
    </location>
</feature>
<accession>A0ABT9B8A4</accession>
<organism evidence="2 3">
    <name type="scientific">Hymenobacter aranciens</name>
    <dbReference type="NCBI Taxonomy" id="3063996"/>
    <lineage>
        <taxon>Bacteria</taxon>
        <taxon>Pseudomonadati</taxon>
        <taxon>Bacteroidota</taxon>
        <taxon>Cytophagia</taxon>
        <taxon>Cytophagales</taxon>
        <taxon>Hymenobacteraceae</taxon>
        <taxon>Hymenobacter</taxon>
    </lineage>
</organism>
<name>A0ABT9B8A4_9BACT</name>
<proteinExistence type="predicted"/>
<keyword evidence="3" id="KW-1185">Reference proteome</keyword>
<evidence type="ECO:0008006" key="4">
    <source>
        <dbReference type="Google" id="ProtNLM"/>
    </source>
</evidence>
<keyword evidence="1" id="KW-0732">Signal</keyword>
<reference evidence="2" key="1">
    <citation type="submission" date="2023-07" db="EMBL/GenBank/DDBJ databases">
        <authorList>
            <person name="Kim M.K."/>
        </authorList>
    </citation>
    <scope>NUCLEOTIDE SEQUENCE</scope>
    <source>
        <strain evidence="2">ASUV-10-1</strain>
    </source>
</reference>
<evidence type="ECO:0000313" key="3">
    <source>
        <dbReference type="Proteomes" id="UP001176429"/>
    </source>
</evidence>